<keyword evidence="2" id="KW-1185">Reference proteome</keyword>
<protein>
    <submittedName>
        <fullName evidence="1">Uncharacterized protein</fullName>
    </submittedName>
</protein>
<reference evidence="2" key="1">
    <citation type="submission" date="2023-07" db="EMBL/GenBank/DDBJ databases">
        <title>Functional and genomic diversity of the sorghum phyllosphere microbiome.</title>
        <authorList>
            <person name="Shade A."/>
        </authorList>
    </citation>
    <scope>NUCLEOTIDE SEQUENCE [LARGE SCALE GENOMIC DNA]</scope>
    <source>
        <strain evidence="2">SORGH_AS_0422</strain>
    </source>
</reference>
<proteinExistence type="predicted"/>
<organism evidence="1 2">
    <name type="scientific">Mucilaginibacter terrae</name>
    <dbReference type="NCBI Taxonomy" id="1955052"/>
    <lineage>
        <taxon>Bacteria</taxon>
        <taxon>Pseudomonadati</taxon>
        <taxon>Bacteroidota</taxon>
        <taxon>Sphingobacteriia</taxon>
        <taxon>Sphingobacteriales</taxon>
        <taxon>Sphingobacteriaceae</taxon>
        <taxon>Mucilaginibacter</taxon>
    </lineage>
</organism>
<gene>
    <name evidence="1" type="ORF">QE417_000370</name>
</gene>
<sequence>MNIQRMHLFQVYVVHEGRKVRFHMQADPNGNFRITDPASCPEIYHRTEEQLNNAIRIYGKA</sequence>
<dbReference type="RefSeq" id="WP_311947155.1">
    <property type="nucleotide sequence ID" value="NZ_JAVLVU010000001.1"/>
</dbReference>
<dbReference type="EMBL" id="JAVLVU010000001">
    <property type="protein sequence ID" value="MDT3401298.1"/>
    <property type="molecule type" value="Genomic_DNA"/>
</dbReference>
<name>A0ABU3GNE3_9SPHI</name>
<comment type="caution">
    <text evidence="1">The sequence shown here is derived from an EMBL/GenBank/DDBJ whole genome shotgun (WGS) entry which is preliminary data.</text>
</comment>
<evidence type="ECO:0000313" key="2">
    <source>
        <dbReference type="Proteomes" id="UP001258315"/>
    </source>
</evidence>
<dbReference type="Proteomes" id="UP001258315">
    <property type="component" value="Unassembled WGS sequence"/>
</dbReference>
<accession>A0ABU3GNE3</accession>
<evidence type="ECO:0000313" key="1">
    <source>
        <dbReference type="EMBL" id="MDT3401298.1"/>
    </source>
</evidence>